<reference evidence="3" key="1">
    <citation type="submission" date="2025-08" db="UniProtKB">
        <authorList>
            <consortium name="Ensembl"/>
        </authorList>
    </citation>
    <scope>IDENTIFICATION</scope>
</reference>
<dbReference type="PANTHER" id="PTHR46608">
    <property type="entry name" value="T-CELL IMMUNOGLOBULIN AND MUCIN DOMAIN-CONTAINING PROTEIN 4"/>
    <property type="match status" value="1"/>
</dbReference>
<dbReference type="InterPro" id="IPR003599">
    <property type="entry name" value="Ig_sub"/>
</dbReference>
<dbReference type="AlphaFoldDB" id="A0A3Q2ZVQ2"/>
<dbReference type="SMART" id="SM00409">
    <property type="entry name" value="IG"/>
    <property type="match status" value="1"/>
</dbReference>
<dbReference type="STRING" id="37003.ENSKMAP00000007330"/>
<dbReference type="GO" id="GO:0060097">
    <property type="term" value="P:cytoskeletal rearrangement involved in phagocytosis, engulfment"/>
    <property type="evidence" value="ECO:0007669"/>
    <property type="project" value="TreeGrafter"/>
</dbReference>
<organism evidence="3 4">
    <name type="scientific">Kryptolebias marmoratus</name>
    <name type="common">Mangrove killifish</name>
    <name type="synonym">Rivulus marmoratus</name>
    <dbReference type="NCBI Taxonomy" id="37003"/>
    <lineage>
        <taxon>Eukaryota</taxon>
        <taxon>Metazoa</taxon>
        <taxon>Chordata</taxon>
        <taxon>Craniata</taxon>
        <taxon>Vertebrata</taxon>
        <taxon>Euteleostomi</taxon>
        <taxon>Actinopterygii</taxon>
        <taxon>Neopterygii</taxon>
        <taxon>Teleostei</taxon>
        <taxon>Neoteleostei</taxon>
        <taxon>Acanthomorphata</taxon>
        <taxon>Ovalentaria</taxon>
        <taxon>Atherinomorphae</taxon>
        <taxon>Cyprinodontiformes</taxon>
        <taxon>Rivulidae</taxon>
        <taxon>Kryptolebias</taxon>
    </lineage>
</organism>
<dbReference type="InterPro" id="IPR013106">
    <property type="entry name" value="Ig_V-set"/>
</dbReference>
<evidence type="ECO:0000256" key="1">
    <source>
        <dbReference type="SAM" id="SignalP"/>
    </source>
</evidence>
<dbReference type="Ensembl" id="ENSKMAT00000007447.1">
    <property type="protein sequence ID" value="ENSKMAP00000007330.1"/>
    <property type="gene ID" value="ENSKMAG00000005522.1"/>
</dbReference>
<sequence length="171" mass="19098">GLSLHVWFCVSLFCGIRRTLTITRSYNTFVGESVTLSCVYNVKDGRVPFCWGRESTSCDNVVIQSDGTSVTRRSSWRYLLYGNLYSGDASLTITNLVESDSGMYGCRVEIKGWFNDLKEESSLLVFPVTVCFLLTSLRRLTSETVFCEVTALTTGSTTRWVVSLKRGSSSM</sequence>
<keyword evidence="4" id="KW-1185">Reference proteome</keyword>
<feature type="domain" description="Ig-like" evidence="2">
    <location>
        <begin position="31"/>
        <end position="109"/>
    </location>
</feature>
<reference evidence="3" key="2">
    <citation type="submission" date="2025-09" db="UniProtKB">
        <authorList>
            <consortium name="Ensembl"/>
        </authorList>
    </citation>
    <scope>IDENTIFICATION</scope>
</reference>
<dbReference type="SUPFAM" id="SSF48726">
    <property type="entry name" value="Immunoglobulin"/>
    <property type="match status" value="1"/>
</dbReference>
<name>A0A3Q2ZVQ2_KRYMA</name>
<evidence type="ECO:0000313" key="3">
    <source>
        <dbReference type="Ensembl" id="ENSKMAP00000007330.1"/>
    </source>
</evidence>
<dbReference type="Pfam" id="PF07686">
    <property type="entry name" value="V-set"/>
    <property type="match status" value="1"/>
</dbReference>
<dbReference type="GO" id="GO:0043277">
    <property type="term" value="P:apoptotic cell clearance"/>
    <property type="evidence" value="ECO:0007669"/>
    <property type="project" value="TreeGrafter"/>
</dbReference>
<dbReference type="GeneTree" id="ENSGT00940000159345"/>
<feature type="chain" id="PRO_5018646705" description="Ig-like domain-containing protein" evidence="1">
    <location>
        <begin position="22"/>
        <end position="171"/>
    </location>
</feature>
<evidence type="ECO:0000259" key="2">
    <source>
        <dbReference type="PROSITE" id="PS50835"/>
    </source>
</evidence>
<evidence type="ECO:0000313" key="4">
    <source>
        <dbReference type="Proteomes" id="UP000264800"/>
    </source>
</evidence>
<accession>A0A3Q2ZVQ2</accession>
<keyword evidence="1" id="KW-0732">Signal</keyword>
<dbReference type="InterPro" id="IPR013783">
    <property type="entry name" value="Ig-like_fold"/>
</dbReference>
<dbReference type="PROSITE" id="PS50835">
    <property type="entry name" value="IG_LIKE"/>
    <property type="match status" value="1"/>
</dbReference>
<dbReference type="InterPro" id="IPR036179">
    <property type="entry name" value="Ig-like_dom_sf"/>
</dbReference>
<proteinExistence type="predicted"/>
<dbReference type="Gene3D" id="2.60.40.10">
    <property type="entry name" value="Immunoglobulins"/>
    <property type="match status" value="1"/>
</dbReference>
<dbReference type="Proteomes" id="UP000264800">
    <property type="component" value="Unplaced"/>
</dbReference>
<feature type="signal peptide" evidence="1">
    <location>
        <begin position="1"/>
        <end position="21"/>
    </location>
</feature>
<dbReference type="PANTHER" id="PTHR46608:SF2">
    <property type="entry name" value="T CELL IMMUNOGLOBULIN AND MUCIN DOMAIN CONTAINING 4 PRECURSOR"/>
    <property type="match status" value="1"/>
</dbReference>
<protein>
    <recommendedName>
        <fullName evidence="2">Ig-like domain-containing protein</fullName>
    </recommendedName>
</protein>
<dbReference type="GO" id="GO:0001786">
    <property type="term" value="F:phosphatidylserine binding"/>
    <property type="evidence" value="ECO:0007669"/>
    <property type="project" value="TreeGrafter"/>
</dbReference>
<dbReference type="InterPro" id="IPR007110">
    <property type="entry name" value="Ig-like_dom"/>
</dbReference>